<protein>
    <submittedName>
        <fullName evidence="1">Uncharacterized protein</fullName>
    </submittedName>
</protein>
<evidence type="ECO:0000313" key="1">
    <source>
        <dbReference type="EMBL" id="BDS05409.1"/>
    </source>
</evidence>
<reference evidence="1" key="1">
    <citation type="submission" date="2024-07" db="EMBL/GenBank/DDBJ databases">
        <title>Complete genome sequence of Verrucomicrobiaceae bacterium NT6N.</title>
        <authorList>
            <person name="Huang C."/>
            <person name="Takami H."/>
            <person name="Hamasaki K."/>
        </authorList>
    </citation>
    <scope>NUCLEOTIDE SEQUENCE</scope>
    <source>
        <strain evidence="1">NT6N</strain>
    </source>
</reference>
<sequence>MQALGKWDSGSDAQWYDKQDAEGRPACNLFVANSLRDIGKTKNLIGGDRYPLAREWFAPNLVDLESYPIVWNIEWKNLIKDGKRVSDENGRRIKIQVQNKGKRKPRFGDILATQYHCGVCLSGGAYLSASTNPGAGSAYPGSGVAIRLTPDARGSRTSTVYREVVSDSK</sequence>
<accession>A0AAT9FHH1</accession>
<dbReference type="KEGG" id="osu:NT6N_04490"/>
<proteinExistence type="predicted"/>
<gene>
    <name evidence="1" type="ORF">NT6N_04490</name>
</gene>
<organism evidence="1">
    <name type="scientific">Oceaniferula spumae</name>
    <dbReference type="NCBI Taxonomy" id="2979115"/>
    <lineage>
        <taxon>Bacteria</taxon>
        <taxon>Pseudomonadati</taxon>
        <taxon>Verrucomicrobiota</taxon>
        <taxon>Verrucomicrobiia</taxon>
        <taxon>Verrucomicrobiales</taxon>
        <taxon>Verrucomicrobiaceae</taxon>
        <taxon>Oceaniferula</taxon>
    </lineage>
</organism>
<name>A0AAT9FHH1_9BACT</name>
<dbReference type="EMBL" id="AP026866">
    <property type="protein sequence ID" value="BDS05409.1"/>
    <property type="molecule type" value="Genomic_DNA"/>
</dbReference>
<dbReference type="AlphaFoldDB" id="A0AAT9FHH1"/>